<dbReference type="InterPro" id="IPR036930">
    <property type="entry name" value="WGR_dom_sf"/>
</dbReference>
<name>A0A964BT64_9CYAN</name>
<organism evidence="2 3">
    <name type="scientific">Waterburya agarophytonicola KI4</name>
    <dbReference type="NCBI Taxonomy" id="2874699"/>
    <lineage>
        <taxon>Bacteria</taxon>
        <taxon>Bacillati</taxon>
        <taxon>Cyanobacteriota</taxon>
        <taxon>Cyanophyceae</taxon>
        <taxon>Pleurocapsales</taxon>
        <taxon>Hyellaceae</taxon>
        <taxon>Waterburya</taxon>
        <taxon>Waterburya agarophytonicola</taxon>
    </lineage>
</organism>
<feature type="domain" description="WGR" evidence="1">
    <location>
        <begin position="1"/>
        <end position="82"/>
    </location>
</feature>
<dbReference type="CDD" id="cd07996">
    <property type="entry name" value="WGR_MMR_like"/>
    <property type="match status" value="1"/>
</dbReference>
<comment type="caution">
    <text evidence="2">The sequence shown here is derived from an EMBL/GenBank/DDBJ whole genome shotgun (WGS) entry which is preliminary data.</text>
</comment>
<proteinExistence type="predicted"/>
<dbReference type="SUPFAM" id="SSF142921">
    <property type="entry name" value="WGR domain-like"/>
    <property type="match status" value="1"/>
</dbReference>
<dbReference type="InterPro" id="IPR008893">
    <property type="entry name" value="WGR_domain"/>
</dbReference>
<reference evidence="2" key="1">
    <citation type="journal article" date="2021" name="Antonie Van Leeuwenhoek">
        <title>Draft genome and description of Waterburya agarophytonicola gen. nov. sp. nov. (Pleurocapsales, Cyanobacteria): a seaweed symbiont.</title>
        <authorList>
            <person name="Bonthond G."/>
            <person name="Shalygin S."/>
            <person name="Bayer T."/>
            <person name="Weinberger F."/>
        </authorList>
    </citation>
    <scope>NUCLEOTIDE SEQUENCE</scope>
    <source>
        <strain evidence="2">KI4</strain>
    </source>
</reference>
<dbReference type="Pfam" id="PF05406">
    <property type="entry name" value="WGR"/>
    <property type="match status" value="1"/>
</dbReference>
<evidence type="ECO:0000313" key="3">
    <source>
        <dbReference type="Proteomes" id="UP000729733"/>
    </source>
</evidence>
<protein>
    <submittedName>
        <fullName evidence="2">WGR domain-containing protein</fullName>
    </submittedName>
</protein>
<dbReference type="AlphaFoldDB" id="A0A964BT64"/>
<dbReference type="InterPro" id="IPR049809">
    <property type="entry name" value="YehF/YfeS-like_WGR"/>
</dbReference>
<keyword evidence="3" id="KW-1185">Reference proteome</keyword>
<evidence type="ECO:0000259" key="1">
    <source>
        <dbReference type="PROSITE" id="PS51977"/>
    </source>
</evidence>
<accession>A0A964BT64</accession>
<dbReference type="EMBL" id="JADWDC010000034">
    <property type="protein sequence ID" value="MCC0178073.1"/>
    <property type="molecule type" value="Genomic_DNA"/>
</dbReference>
<dbReference type="RefSeq" id="WP_229641139.1">
    <property type="nucleotide sequence ID" value="NZ_JADWDC010000034.1"/>
</dbReference>
<evidence type="ECO:0000313" key="2">
    <source>
        <dbReference type="EMBL" id="MCC0178073.1"/>
    </source>
</evidence>
<gene>
    <name evidence="2" type="ORF">I4641_13895</name>
</gene>
<dbReference type="PROSITE" id="PS51977">
    <property type="entry name" value="WGR"/>
    <property type="match status" value="1"/>
</dbReference>
<sequence length="82" mass="10076">MTTYQTELWQTAYWRRGNRYYHCELKQNLFADWVLIRSWGTIGTKRGRQMENYCSSFAQAQETFKAVFKRREYRNYQLVSSK</sequence>
<dbReference type="Proteomes" id="UP000729733">
    <property type="component" value="Unassembled WGS sequence"/>
</dbReference>